<keyword evidence="2" id="KW-1185">Reference proteome</keyword>
<evidence type="ECO:0000313" key="2">
    <source>
        <dbReference type="Proteomes" id="UP000292209"/>
    </source>
</evidence>
<dbReference type="AlphaFoldDB" id="A0A4Q7PDZ0"/>
<gene>
    <name evidence="1" type="ORF">BC751_3972</name>
</gene>
<accession>A0A4Q7PDZ0</accession>
<evidence type="ECO:0000313" key="1">
    <source>
        <dbReference type="EMBL" id="RZS98327.1"/>
    </source>
</evidence>
<name>A0A4Q7PDZ0_9BACT</name>
<dbReference type="RefSeq" id="WP_165389864.1">
    <property type="nucleotide sequence ID" value="NZ_SGXG01000001.1"/>
</dbReference>
<dbReference type="Proteomes" id="UP000292209">
    <property type="component" value="Unassembled WGS sequence"/>
</dbReference>
<organism evidence="1 2">
    <name type="scientific">Cecembia calidifontis</name>
    <dbReference type="NCBI Taxonomy" id="1187080"/>
    <lineage>
        <taxon>Bacteria</taxon>
        <taxon>Pseudomonadati</taxon>
        <taxon>Bacteroidota</taxon>
        <taxon>Cytophagia</taxon>
        <taxon>Cytophagales</taxon>
        <taxon>Cyclobacteriaceae</taxon>
        <taxon>Cecembia</taxon>
    </lineage>
</organism>
<reference evidence="1 2" key="1">
    <citation type="submission" date="2019-02" db="EMBL/GenBank/DDBJ databases">
        <title>Genomic Encyclopedia of Archaeal and Bacterial Type Strains, Phase II (KMG-II): from individual species to whole genera.</title>
        <authorList>
            <person name="Goeker M."/>
        </authorList>
    </citation>
    <scope>NUCLEOTIDE SEQUENCE [LARGE SCALE GENOMIC DNA]</scope>
    <source>
        <strain evidence="1 2">DSM 21411</strain>
    </source>
</reference>
<protein>
    <submittedName>
        <fullName evidence="1">Uncharacterized protein</fullName>
    </submittedName>
</protein>
<proteinExistence type="predicted"/>
<dbReference type="EMBL" id="SGXG01000001">
    <property type="protein sequence ID" value="RZS98327.1"/>
    <property type="molecule type" value="Genomic_DNA"/>
</dbReference>
<sequence>MIEEIFEDSEENAIKTEHQRAAESLLNTLEKSSSIDTLPDEELLKEHVKRKFA</sequence>
<comment type="caution">
    <text evidence="1">The sequence shown here is derived from an EMBL/GenBank/DDBJ whole genome shotgun (WGS) entry which is preliminary data.</text>
</comment>